<evidence type="ECO:0000256" key="5">
    <source>
        <dbReference type="SAM" id="MobiDB-lite"/>
    </source>
</evidence>
<dbReference type="STRING" id="2070753.A0A3A3ABS3"/>
<dbReference type="Gene3D" id="2.20.110.10">
    <property type="entry name" value="Histone H3 K4-specific methyltransferase SET7/9 N-terminal domain"/>
    <property type="match status" value="2"/>
</dbReference>
<feature type="compositionally biased region" description="Polar residues" evidence="5">
    <location>
        <begin position="80"/>
        <end position="97"/>
    </location>
</feature>
<feature type="region of interest" description="Disordered" evidence="5">
    <location>
        <begin position="1003"/>
        <end position="1026"/>
    </location>
</feature>
<dbReference type="SUPFAM" id="SSF49599">
    <property type="entry name" value="TRAF domain-like"/>
    <property type="match status" value="1"/>
</dbReference>
<evidence type="ECO:0000256" key="4">
    <source>
        <dbReference type="PROSITE-ProRule" id="PRU00175"/>
    </source>
</evidence>
<sequence>MDTSGGMSAAVEELPNPPDVGPNSHHQSPPTVEIHVNRSNEWLTSGSDQAPVLDANPVPPPDPVFVPIAGDQMDWRPTEDTTSPQNDSQPHIQSEDSTPPPIRQDQDPHAEPIHAHEEHAYWAEFDDDLSTPSEAELKEIVSAEDSYYSACQHDHWEQSFYPDLDDPDYRPSEKARFTWKLKGVRGSRERPNRDKIIRSPSAFVGGYWWTIKFFPRGNDVSSLSVYIECSETCPASDRALCQGEFKVLRGHPNATLNDSVPDVDLKLPDTANGAAWLNDYYEKQCPAITECKRPGPWRVSAQIGVVLYNPEEPRTGYSQSSCHQFNPHNPDWGWTNFHGPWESIHQRQRGQYRALLQNDTLAFDAYIRLFEDSTQSLWWHPSESEPTWDSLGLTGYRPLGDSVVNHSAEVAGLASWIHLEPFCKIIQGVDVLEHLSNCDVKPRPLCDVLQKFLWQLRDRDPSLEYVDTSAITSTLNNLYEHSSDVSEFWERLRRTLELELEGTEGAKQLAKLFDSSPVEPGNGPSTVTVNSLPADFNSRICIPAAQVRSVREGLVKYLSSKPGRWSLPPVLHIELARQKVDMLSRQWQLVYDRVDLDELLDLAPWTLEGVCGNYVLYGYVAHSGQRNSGKFFSILRPGGPGTMWLAFDDSNDNRVEWLTGKTAFGPHLGAKNPQKVDHKTGHNVAVITMYIRSDCVEQFLPGPQGRWDAPEHLQRYYENGTYFVLKAPDGSTSQQHLNVEVYSLPSYDLLGSLFDTYDLMSRAKSTNNVLYLRLPRSTSMVEVRNRIAQWKSVDGEQACAEHVRLWQIGHTRERFGPTLAFARISNLNETLEQPLNTVRFWMQIVSDGDAKYFAMADPQDRRMSENKPREAVVEHEDSASSGSQSTSGDGETREVSSEPQANTGSESPDPVERTPSDVARNSATERTMTTGSFPSHAAFPPQPAEFADVVITDASDNNDPMANSMIADDDAAIAAMIANDVEEMDAEDQRAWEYAAEGRRRESEPTVVEPVVSQESNVSQGSSIPRRPKTRLPVRHVYYFIQIFDIENQALRTVGSFFSRLEEDIKSAVQKHLNWPDNKEFLIWTLVDGITVSSVAPGNTFEEHCLPDGACLIVRDTLSRERQVELEVSGNLTDPELLVEYLWAKSRNHPIYSFTGTRTVEATFAGDYYSGEFNKGHYHGKGKHISDSASTYEGDFVFGQRHGKGVMVYPSGDTYDGDWVNDQRHGQGTFIEHKTGNKYVGGYKDGKRHGKGVSYWEVADEEMDLCQICYCEEQDALFYDCGHVCACVACARQVDVCPICRKNVIGVVRIYRT</sequence>
<keyword evidence="2" id="KW-0963">Cytoplasm</keyword>
<keyword evidence="3" id="KW-0677">Repeat</keyword>
<dbReference type="Pfam" id="PF00443">
    <property type="entry name" value="UCH"/>
    <property type="match status" value="1"/>
</dbReference>
<evidence type="ECO:0000259" key="7">
    <source>
        <dbReference type="PROSITE" id="PS50144"/>
    </source>
</evidence>
<dbReference type="PROSITE" id="PS50144">
    <property type="entry name" value="MATH"/>
    <property type="match status" value="1"/>
</dbReference>
<comment type="caution">
    <text evidence="9">The sequence shown here is derived from an EMBL/GenBank/DDBJ whole genome shotgun (WGS) entry which is preliminary data.</text>
</comment>
<dbReference type="GO" id="GO:0016579">
    <property type="term" value="P:protein deubiquitination"/>
    <property type="evidence" value="ECO:0007669"/>
    <property type="project" value="InterPro"/>
</dbReference>
<feature type="domain" description="MATH" evidence="7">
    <location>
        <begin position="174"/>
        <end position="367"/>
    </location>
</feature>
<dbReference type="PANTHER" id="PTHR43215:SF14">
    <property type="entry name" value="RADIAL SPOKE HEAD 1 HOMOLOG"/>
    <property type="match status" value="1"/>
</dbReference>
<dbReference type="InterPro" id="IPR002083">
    <property type="entry name" value="MATH/TRAF_dom"/>
</dbReference>
<dbReference type="GO" id="GO:0008270">
    <property type="term" value="F:zinc ion binding"/>
    <property type="evidence" value="ECO:0007669"/>
    <property type="project" value="UniProtKB-KW"/>
</dbReference>
<feature type="region of interest" description="Disordered" evidence="5">
    <location>
        <begin position="1"/>
        <end position="108"/>
    </location>
</feature>
<dbReference type="GO" id="GO:0005737">
    <property type="term" value="C:cytoplasm"/>
    <property type="evidence" value="ECO:0007669"/>
    <property type="project" value="UniProtKB-SubCell"/>
</dbReference>
<dbReference type="InterPro" id="IPR038765">
    <property type="entry name" value="Papain-like_cys_pep_sf"/>
</dbReference>
<proteinExistence type="predicted"/>
<dbReference type="Pfam" id="PF02493">
    <property type="entry name" value="MORN"/>
    <property type="match status" value="4"/>
</dbReference>
<dbReference type="SUPFAM" id="SSF57850">
    <property type="entry name" value="RING/U-box"/>
    <property type="match status" value="1"/>
</dbReference>
<dbReference type="Gene3D" id="3.90.70.10">
    <property type="entry name" value="Cysteine proteinases"/>
    <property type="match status" value="1"/>
</dbReference>
<dbReference type="PANTHER" id="PTHR43215">
    <property type="entry name" value="RADIAL SPOKE HEAD 1 HOMOLOG"/>
    <property type="match status" value="1"/>
</dbReference>
<dbReference type="OrthoDB" id="294378at2759"/>
<accession>A0A3A3ABS3</accession>
<dbReference type="GO" id="GO:0004843">
    <property type="term" value="F:cysteine-type deubiquitinase activity"/>
    <property type="evidence" value="ECO:0007669"/>
    <property type="project" value="InterPro"/>
</dbReference>
<dbReference type="PROSITE" id="PS50235">
    <property type="entry name" value="USP_3"/>
    <property type="match status" value="1"/>
</dbReference>
<feature type="compositionally biased region" description="Low complexity" evidence="5">
    <location>
        <begin position="1005"/>
        <end position="1016"/>
    </location>
</feature>
<dbReference type="InterPro" id="IPR001394">
    <property type="entry name" value="Peptidase_C19_UCH"/>
</dbReference>
<feature type="domain" description="USP" evidence="8">
    <location>
        <begin position="411"/>
        <end position="693"/>
    </location>
</feature>
<feature type="compositionally biased region" description="Low complexity" evidence="5">
    <location>
        <begin position="879"/>
        <end position="889"/>
    </location>
</feature>
<evidence type="ECO:0000313" key="10">
    <source>
        <dbReference type="Proteomes" id="UP000266188"/>
    </source>
</evidence>
<dbReference type="InterPro" id="IPR013083">
    <property type="entry name" value="Znf_RING/FYVE/PHD"/>
</dbReference>
<keyword evidence="4" id="KW-0479">Metal-binding</keyword>
<feature type="region of interest" description="Disordered" evidence="5">
    <location>
        <begin position="857"/>
        <end position="917"/>
    </location>
</feature>
<evidence type="ECO:0000256" key="1">
    <source>
        <dbReference type="ARBA" id="ARBA00004496"/>
    </source>
</evidence>
<evidence type="ECO:0000259" key="6">
    <source>
        <dbReference type="PROSITE" id="PS50089"/>
    </source>
</evidence>
<dbReference type="InterPro" id="IPR001841">
    <property type="entry name" value="Znf_RING"/>
</dbReference>
<feature type="compositionally biased region" description="Basic and acidic residues" evidence="5">
    <location>
        <begin position="858"/>
        <end position="878"/>
    </location>
</feature>
<evidence type="ECO:0000256" key="2">
    <source>
        <dbReference type="ARBA" id="ARBA00022490"/>
    </source>
</evidence>
<dbReference type="SMART" id="SM00698">
    <property type="entry name" value="MORN"/>
    <property type="match status" value="4"/>
</dbReference>
<feature type="domain" description="RING-type" evidence="6">
    <location>
        <begin position="1266"/>
        <end position="1301"/>
    </location>
</feature>
<dbReference type="InterPro" id="IPR008974">
    <property type="entry name" value="TRAF-like"/>
</dbReference>
<dbReference type="Pfam" id="PF13920">
    <property type="entry name" value="zf-C3HC4_3"/>
    <property type="match status" value="1"/>
</dbReference>
<evidence type="ECO:0000313" key="9">
    <source>
        <dbReference type="EMBL" id="RJE27445.1"/>
    </source>
</evidence>
<dbReference type="Gene3D" id="3.30.40.10">
    <property type="entry name" value="Zinc/RING finger domain, C3HC4 (zinc finger)"/>
    <property type="match status" value="1"/>
</dbReference>
<gene>
    <name evidence="9" type="ORF">PHISCL_00179</name>
</gene>
<keyword evidence="4" id="KW-0862">Zinc</keyword>
<dbReference type="EMBL" id="MVGC01000003">
    <property type="protein sequence ID" value="RJE27445.1"/>
    <property type="molecule type" value="Genomic_DNA"/>
</dbReference>
<dbReference type="Proteomes" id="UP000266188">
    <property type="component" value="Unassembled WGS sequence"/>
</dbReference>
<evidence type="ECO:0000256" key="3">
    <source>
        <dbReference type="ARBA" id="ARBA00022737"/>
    </source>
</evidence>
<organism evidence="9 10">
    <name type="scientific">Aspergillus sclerotialis</name>
    <dbReference type="NCBI Taxonomy" id="2070753"/>
    <lineage>
        <taxon>Eukaryota</taxon>
        <taxon>Fungi</taxon>
        <taxon>Dikarya</taxon>
        <taxon>Ascomycota</taxon>
        <taxon>Pezizomycotina</taxon>
        <taxon>Eurotiomycetes</taxon>
        <taxon>Eurotiomycetidae</taxon>
        <taxon>Eurotiales</taxon>
        <taxon>Aspergillaceae</taxon>
        <taxon>Aspergillus</taxon>
        <taxon>Aspergillus subgen. Polypaecilum</taxon>
    </lineage>
</organism>
<dbReference type="Gene3D" id="2.60.210.10">
    <property type="entry name" value="Apoptosis, Tumor Necrosis Factor Receptor Associated Protein 2, Chain A"/>
    <property type="match status" value="1"/>
</dbReference>
<feature type="compositionally biased region" description="Polar residues" evidence="5">
    <location>
        <begin position="37"/>
        <end position="48"/>
    </location>
</feature>
<protein>
    <submittedName>
        <fullName evidence="9">MATH and UCH</fullName>
    </submittedName>
</protein>
<dbReference type="PROSITE" id="PS50089">
    <property type="entry name" value="ZF_RING_2"/>
    <property type="match status" value="1"/>
</dbReference>
<dbReference type="SUPFAM" id="SSF82185">
    <property type="entry name" value="Histone H3 K4-specific methyltransferase SET7/9 N-terminal domain"/>
    <property type="match status" value="1"/>
</dbReference>
<comment type="subcellular location">
    <subcellularLocation>
        <location evidence="1">Cytoplasm</location>
    </subcellularLocation>
</comment>
<evidence type="ECO:0000259" key="8">
    <source>
        <dbReference type="PROSITE" id="PS50235"/>
    </source>
</evidence>
<dbReference type="InterPro" id="IPR003409">
    <property type="entry name" value="MORN"/>
</dbReference>
<reference evidence="10" key="1">
    <citation type="submission" date="2017-02" db="EMBL/GenBank/DDBJ databases">
        <authorList>
            <person name="Tafer H."/>
            <person name="Lopandic K."/>
        </authorList>
    </citation>
    <scope>NUCLEOTIDE SEQUENCE [LARGE SCALE GENOMIC DNA]</scope>
    <source>
        <strain evidence="10">CBS 366.77</strain>
    </source>
</reference>
<keyword evidence="4" id="KW-0863">Zinc-finger</keyword>
<dbReference type="SUPFAM" id="SSF54001">
    <property type="entry name" value="Cysteine proteinases"/>
    <property type="match status" value="1"/>
</dbReference>
<name>A0A3A3ABS3_9EURO</name>
<feature type="compositionally biased region" description="Polar residues" evidence="5">
    <location>
        <begin position="897"/>
        <end position="906"/>
    </location>
</feature>
<keyword evidence="10" id="KW-1185">Reference proteome</keyword>
<dbReference type="InterPro" id="IPR028889">
    <property type="entry name" value="USP"/>
</dbReference>